<keyword evidence="2" id="KW-1185">Reference proteome</keyword>
<reference evidence="1 2" key="1">
    <citation type="submission" date="2019-03" db="EMBL/GenBank/DDBJ databases">
        <title>Flavobacterium AR-3-4 sp. nov. isolated from arctic soil.</title>
        <authorList>
            <person name="Chaudhary D.K."/>
        </authorList>
    </citation>
    <scope>NUCLEOTIDE SEQUENCE [LARGE SCALE GENOMIC DNA]</scope>
    <source>
        <strain evidence="1 2">AR-3-4</strain>
    </source>
</reference>
<evidence type="ECO:0000313" key="2">
    <source>
        <dbReference type="Proteomes" id="UP000295479"/>
    </source>
</evidence>
<protein>
    <submittedName>
        <fullName evidence="1">Uncharacterized protein</fullName>
    </submittedName>
</protein>
<sequence length="74" mass="8002">MVLAAGTKVKDLRALVESRDETTKLVLLKVTSGFYNTNEGFPFPSGMFVIANSISVDQPKLTLPLYGILIAGFP</sequence>
<dbReference type="AlphaFoldDB" id="A0A4R5CF16"/>
<dbReference type="RefSeq" id="WP_132002718.1">
    <property type="nucleotide sequence ID" value="NZ_SMFK01000002.1"/>
</dbReference>
<evidence type="ECO:0000313" key="1">
    <source>
        <dbReference type="EMBL" id="TDD98661.1"/>
    </source>
</evidence>
<dbReference type="EMBL" id="SMFK01000002">
    <property type="protein sequence ID" value="TDD98661.1"/>
    <property type="molecule type" value="Genomic_DNA"/>
</dbReference>
<accession>A0A4R5CF16</accession>
<dbReference type="Proteomes" id="UP000295479">
    <property type="component" value="Unassembled WGS sequence"/>
</dbReference>
<gene>
    <name evidence="1" type="ORF">E0F76_05915</name>
</gene>
<comment type="caution">
    <text evidence="1">The sequence shown here is derived from an EMBL/GenBank/DDBJ whole genome shotgun (WGS) entry which is preliminary data.</text>
</comment>
<name>A0A4R5CF16_9FLAO</name>
<organism evidence="1 2">
    <name type="scientific">Flavobacterium cellulosilyticum</name>
    <dbReference type="NCBI Taxonomy" id="2541731"/>
    <lineage>
        <taxon>Bacteria</taxon>
        <taxon>Pseudomonadati</taxon>
        <taxon>Bacteroidota</taxon>
        <taxon>Flavobacteriia</taxon>
        <taxon>Flavobacteriales</taxon>
        <taxon>Flavobacteriaceae</taxon>
        <taxon>Flavobacterium</taxon>
    </lineage>
</organism>
<proteinExistence type="predicted"/>